<dbReference type="Gene3D" id="3.40.630.30">
    <property type="match status" value="1"/>
</dbReference>
<dbReference type="Proteomes" id="UP001180724">
    <property type="component" value="Unassembled WGS sequence"/>
</dbReference>
<dbReference type="RefSeq" id="WP_164420010.1">
    <property type="nucleotide sequence ID" value="NZ_JAVRFH010000051.1"/>
</dbReference>
<keyword evidence="1 4" id="KW-0808">Transferase</keyword>
<accession>A0ABU3AXX2</accession>
<evidence type="ECO:0000256" key="2">
    <source>
        <dbReference type="ARBA" id="ARBA00023315"/>
    </source>
</evidence>
<dbReference type="SUPFAM" id="SSF55729">
    <property type="entry name" value="Acyl-CoA N-acyltransferases (Nat)"/>
    <property type="match status" value="1"/>
</dbReference>
<comment type="caution">
    <text evidence="4">The sequence shown here is derived from an EMBL/GenBank/DDBJ whole genome shotgun (WGS) entry which is preliminary data.</text>
</comment>
<dbReference type="InterPro" id="IPR050832">
    <property type="entry name" value="Bact_Acetyltransf"/>
</dbReference>
<dbReference type="GO" id="GO:0016746">
    <property type="term" value="F:acyltransferase activity"/>
    <property type="evidence" value="ECO:0007669"/>
    <property type="project" value="UniProtKB-KW"/>
</dbReference>
<dbReference type="InterPro" id="IPR016181">
    <property type="entry name" value="Acyl_CoA_acyltransferase"/>
</dbReference>
<protein>
    <submittedName>
        <fullName evidence="4">GNAT family N-acetyltransferase</fullName>
        <ecNumber evidence="4">2.3.1.-</ecNumber>
    </submittedName>
</protein>
<keyword evidence="5" id="KW-1185">Reference proteome</keyword>
<evidence type="ECO:0000256" key="1">
    <source>
        <dbReference type="ARBA" id="ARBA00022679"/>
    </source>
</evidence>
<dbReference type="PROSITE" id="PS51186">
    <property type="entry name" value="GNAT"/>
    <property type="match status" value="1"/>
</dbReference>
<dbReference type="CDD" id="cd04301">
    <property type="entry name" value="NAT_SF"/>
    <property type="match status" value="1"/>
</dbReference>
<feature type="domain" description="N-acetyltransferase" evidence="3">
    <location>
        <begin position="1"/>
        <end position="160"/>
    </location>
</feature>
<dbReference type="Pfam" id="PF00583">
    <property type="entry name" value="Acetyltransf_1"/>
    <property type="match status" value="1"/>
</dbReference>
<proteinExistence type="predicted"/>
<evidence type="ECO:0000313" key="5">
    <source>
        <dbReference type="Proteomes" id="UP001180724"/>
    </source>
</evidence>
<evidence type="ECO:0000259" key="3">
    <source>
        <dbReference type="PROSITE" id="PS51186"/>
    </source>
</evidence>
<dbReference type="InterPro" id="IPR000182">
    <property type="entry name" value="GNAT_dom"/>
</dbReference>
<dbReference type="PANTHER" id="PTHR43877">
    <property type="entry name" value="AMINOALKYLPHOSPHONATE N-ACETYLTRANSFERASE-RELATED-RELATED"/>
    <property type="match status" value="1"/>
</dbReference>
<dbReference type="PANTHER" id="PTHR43877:SF2">
    <property type="entry name" value="AMINOALKYLPHOSPHONATE N-ACETYLTRANSFERASE-RELATED"/>
    <property type="match status" value="1"/>
</dbReference>
<name>A0ABU3AXX2_9ACTN</name>
<sequence>MEPREALTADIPELIRLRAVALEGLGMDPGPADTPWRRIAHGWFEERINHRDDCVCLVVGGEPGEPLLACGMAWITYHLPSARWPDGRRGYLDGIVTDVPARGQGHARRIVDALVGHLRTAGIHYVQLHASMAGRPVYEAAGFVTGSYPSMDLITAPPAG</sequence>
<gene>
    <name evidence="4" type="ORF">RM812_33175</name>
</gene>
<keyword evidence="2 4" id="KW-0012">Acyltransferase</keyword>
<dbReference type="EC" id="2.3.1.-" evidence="4"/>
<evidence type="ECO:0000313" key="4">
    <source>
        <dbReference type="EMBL" id="MDT0615023.1"/>
    </source>
</evidence>
<reference evidence="4" key="1">
    <citation type="submission" date="2024-05" db="EMBL/GenBank/DDBJ databases">
        <title>30 novel species of actinomycetes from the DSMZ collection.</title>
        <authorList>
            <person name="Nouioui I."/>
        </authorList>
    </citation>
    <scope>NUCLEOTIDE SEQUENCE</scope>
    <source>
        <strain evidence="4">DSM 40712</strain>
    </source>
</reference>
<dbReference type="EMBL" id="JAVRFH010000051">
    <property type="protein sequence ID" value="MDT0615023.1"/>
    <property type="molecule type" value="Genomic_DNA"/>
</dbReference>
<organism evidence="4 5">
    <name type="scientific">Streptomyces lancefieldiae</name>
    <dbReference type="NCBI Taxonomy" id="3075520"/>
    <lineage>
        <taxon>Bacteria</taxon>
        <taxon>Bacillati</taxon>
        <taxon>Actinomycetota</taxon>
        <taxon>Actinomycetes</taxon>
        <taxon>Kitasatosporales</taxon>
        <taxon>Streptomycetaceae</taxon>
        <taxon>Streptomyces</taxon>
    </lineage>
</organism>